<dbReference type="SUPFAM" id="SSF55608">
    <property type="entry name" value="Homing endonucleases"/>
    <property type="match status" value="1"/>
</dbReference>
<evidence type="ECO:0000256" key="3">
    <source>
        <dbReference type="ARBA" id="ARBA00023306"/>
    </source>
</evidence>
<evidence type="ECO:0000259" key="5">
    <source>
        <dbReference type="Pfam" id="PF02650"/>
    </source>
</evidence>
<keyword evidence="3 4" id="KW-0131">Cell cycle</keyword>
<dbReference type="InterPro" id="IPR027434">
    <property type="entry name" value="Homing_endonucl"/>
</dbReference>
<dbReference type="RefSeq" id="WP_205498736.1">
    <property type="nucleotide sequence ID" value="NZ_CP148066.1"/>
</dbReference>
<sequence>MSEKTFSMEIKEEIIKQKITSSLAINFINGFLYTQKDSKECLLTVHNSEIFDFIIHILQNQNIQFTNPKKNQIHFFANEEFLKKPFKKQSDFFGAIFLTTGSISDVDSTTYHLEIKFSDEQNAHEIRDIINGYGLDFKVLKRRNHYILYIKKVENICDFLKAIKAPQSYMKFEETKINRDFSNSINRLTNFDYYNQEKIAISNMKFFEEYDFILEHKLEHEFSAEQLLFFKIKRENPDLSLSELVEKLSKENLVRSKSTLNYYLSKLSKVYKKNQQ</sequence>
<evidence type="ECO:0000313" key="8">
    <source>
        <dbReference type="Proteomes" id="UP001460679"/>
    </source>
</evidence>
<name>A0ABZ2RP29_9BACT</name>
<keyword evidence="1 4" id="KW-0132">Cell division</keyword>
<organism evidence="7 8">
    <name type="scientific">[Mycoplasma] gypis</name>
    <dbReference type="NCBI Taxonomy" id="92404"/>
    <lineage>
        <taxon>Bacteria</taxon>
        <taxon>Bacillati</taxon>
        <taxon>Mycoplasmatota</taxon>
        <taxon>Mycoplasmoidales</taxon>
        <taxon>Metamycoplasmataceae</taxon>
        <taxon>Metamycoplasma</taxon>
    </lineage>
</organism>
<comment type="function">
    <text evidence="4">Involved in cell division and chromosome segregation.</text>
</comment>
<dbReference type="NCBIfam" id="TIGR00647">
    <property type="entry name" value="DNA_bind_WhiA"/>
    <property type="match status" value="1"/>
</dbReference>
<dbReference type="EMBL" id="CP148066">
    <property type="protein sequence ID" value="WXL28508.1"/>
    <property type="molecule type" value="Genomic_DNA"/>
</dbReference>
<proteinExistence type="inferred from homology"/>
<evidence type="ECO:0000256" key="4">
    <source>
        <dbReference type="HAMAP-Rule" id="MF_01420"/>
    </source>
</evidence>
<dbReference type="Proteomes" id="UP001460679">
    <property type="component" value="Chromosome"/>
</dbReference>
<dbReference type="GO" id="GO:0003677">
    <property type="term" value="F:DNA binding"/>
    <property type="evidence" value="ECO:0007669"/>
    <property type="project" value="UniProtKB-KW"/>
</dbReference>
<feature type="domain" description="WhiA LAGLIDADG-like" evidence="6">
    <location>
        <begin position="91"/>
        <end position="181"/>
    </location>
</feature>
<evidence type="ECO:0000256" key="1">
    <source>
        <dbReference type="ARBA" id="ARBA00022618"/>
    </source>
</evidence>
<keyword evidence="2 4" id="KW-0238">DNA-binding</keyword>
<dbReference type="Gene3D" id="3.10.28.10">
    <property type="entry name" value="Homing endonucleases"/>
    <property type="match status" value="1"/>
</dbReference>
<evidence type="ECO:0000256" key="2">
    <source>
        <dbReference type="ARBA" id="ARBA00023125"/>
    </source>
</evidence>
<dbReference type="PANTHER" id="PTHR37307">
    <property type="entry name" value="CELL DIVISION PROTEIN WHIA-RELATED"/>
    <property type="match status" value="1"/>
</dbReference>
<dbReference type="HAMAP" id="MF_01420">
    <property type="entry name" value="HTH_type_WhiA"/>
    <property type="match status" value="1"/>
</dbReference>
<evidence type="ECO:0000313" key="7">
    <source>
        <dbReference type="EMBL" id="WXL28508.1"/>
    </source>
</evidence>
<evidence type="ECO:0000259" key="6">
    <source>
        <dbReference type="Pfam" id="PF14527"/>
    </source>
</evidence>
<accession>A0ABZ2RP29</accession>
<dbReference type="InterPro" id="IPR023054">
    <property type="entry name" value="Sporulation_regulator_WhiA_C"/>
</dbReference>
<comment type="similarity">
    <text evidence="4">Belongs to the WhiA family.</text>
</comment>
<dbReference type="PANTHER" id="PTHR37307:SF1">
    <property type="entry name" value="CELL DIVISION PROTEIN WHIA-RELATED"/>
    <property type="match status" value="1"/>
</dbReference>
<dbReference type="Pfam" id="PF02650">
    <property type="entry name" value="HTH_WhiA"/>
    <property type="match status" value="1"/>
</dbReference>
<keyword evidence="8" id="KW-1185">Reference proteome</keyword>
<feature type="domain" description="Sporulation regulator WhiA C-terminal" evidence="5">
    <location>
        <begin position="185"/>
        <end position="270"/>
    </location>
</feature>
<dbReference type="InterPro" id="IPR039518">
    <property type="entry name" value="WhiA_LAGLIDADG_dom"/>
</dbReference>
<dbReference type="Pfam" id="PF14527">
    <property type="entry name" value="LAGLIDADG_WhiA"/>
    <property type="match status" value="1"/>
</dbReference>
<dbReference type="InterPro" id="IPR003802">
    <property type="entry name" value="Sporulation_regulator_WhiA"/>
</dbReference>
<gene>
    <name evidence="4 7" type="primary">whiA</name>
    <name evidence="7" type="ORF">WG616_00540</name>
</gene>
<protein>
    <recommendedName>
        <fullName evidence="4">Probable cell division protein WhiA</fullName>
    </recommendedName>
</protein>
<reference evidence="7" key="1">
    <citation type="submission" date="2024-03" db="EMBL/GenBank/DDBJ databases">
        <title>Complete genome sequence of Mycoplasma gypis type strain B1/T1.</title>
        <authorList>
            <person name="Spergser J."/>
        </authorList>
    </citation>
    <scope>NUCLEOTIDE SEQUENCE [LARGE SCALE GENOMIC DNA]</scope>
    <source>
        <strain evidence="7">B1/T1</strain>
    </source>
</reference>